<feature type="domain" description="Phytochelatin synthase C-terminal" evidence="3">
    <location>
        <begin position="164"/>
        <end position="390"/>
    </location>
</feature>
<feature type="compositionally biased region" description="Polar residues" evidence="1">
    <location>
        <begin position="277"/>
        <end position="298"/>
    </location>
</feature>
<dbReference type="GO" id="GO:0016756">
    <property type="term" value="F:glutathione gamma-glutamylcysteinyltransferase activity"/>
    <property type="evidence" value="ECO:0007669"/>
    <property type="project" value="InterPro"/>
</dbReference>
<gene>
    <name evidence="4" type="ORF">TEA_023330</name>
</gene>
<dbReference type="Pfam" id="PF05023">
    <property type="entry name" value="Phytochelatin"/>
    <property type="match status" value="1"/>
</dbReference>
<dbReference type="InterPro" id="IPR040409">
    <property type="entry name" value="PCS-like"/>
</dbReference>
<dbReference type="GO" id="GO:0010273">
    <property type="term" value="P:detoxification of copper ion"/>
    <property type="evidence" value="ECO:0007669"/>
    <property type="project" value="TreeGrafter"/>
</dbReference>
<dbReference type="GO" id="GO:0098849">
    <property type="term" value="P:cellular detoxification of cadmium ion"/>
    <property type="evidence" value="ECO:0007669"/>
    <property type="project" value="TreeGrafter"/>
</dbReference>
<dbReference type="GO" id="GO:0046872">
    <property type="term" value="F:metal ion binding"/>
    <property type="evidence" value="ECO:0007669"/>
    <property type="project" value="InterPro"/>
</dbReference>
<dbReference type="InterPro" id="IPR007719">
    <property type="entry name" value="PCS_N"/>
</dbReference>
<dbReference type="PANTHER" id="PTHR33447">
    <property type="entry name" value="GLUTATHIONE GAMMA-GLUTAMYLCYSTEINYLTRANSFERASE"/>
    <property type="match status" value="1"/>
</dbReference>
<evidence type="ECO:0000259" key="3">
    <source>
        <dbReference type="Pfam" id="PF09328"/>
    </source>
</evidence>
<evidence type="ECO:0000256" key="1">
    <source>
        <dbReference type="SAM" id="MobiDB-lite"/>
    </source>
</evidence>
<evidence type="ECO:0000259" key="2">
    <source>
        <dbReference type="Pfam" id="PF05023"/>
    </source>
</evidence>
<dbReference type="InterPro" id="IPR015407">
    <property type="entry name" value="Phytochelatin_synthase_C"/>
</dbReference>
<dbReference type="EMBL" id="SDRB02009685">
    <property type="protein sequence ID" value="THG07931.1"/>
    <property type="molecule type" value="Genomic_DNA"/>
</dbReference>
<feature type="region of interest" description="Disordered" evidence="1">
    <location>
        <begin position="273"/>
        <end position="300"/>
    </location>
</feature>
<dbReference type="Pfam" id="PF09328">
    <property type="entry name" value="Phytochelatin_C"/>
    <property type="match status" value="1"/>
</dbReference>
<dbReference type="GO" id="GO:0046938">
    <property type="term" value="P:phytochelatin biosynthetic process"/>
    <property type="evidence" value="ECO:0007669"/>
    <property type="project" value="InterPro"/>
</dbReference>
<organism evidence="4 5">
    <name type="scientific">Camellia sinensis var. sinensis</name>
    <name type="common">China tea</name>
    <dbReference type="NCBI Taxonomy" id="542762"/>
    <lineage>
        <taxon>Eukaryota</taxon>
        <taxon>Viridiplantae</taxon>
        <taxon>Streptophyta</taxon>
        <taxon>Embryophyta</taxon>
        <taxon>Tracheophyta</taxon>
        <taxon>Spermatophyta</taxon>
        <taxon>Magnoliopsida</taxon>
        <taxon>eudicotyledons</taxon>
        <taxon>Gunneridae</taxon>
        <taxon>Pentapetalae</taxon>
        <taxon>asterids</taxon>
        <taxon>Ericales</taxon>
        <taxon>Theaceae</taxon>
        <taxon>Camellia</taxon>
    </lineage>
</organism>
<sequence length="398" mass="43816">MATKTKLTCLYFIGDESYYNVLAFERELTPLWGIGDNLLLGTPASSNMRRGGALNYKFSRQFSLSHVEENFLLKSGLEIGNKHDLPSPPAVELASSEGEQLLLEAFQAGSAKGFVHVFGSYVALSEPGLYGLASISTVLNALRPTFMVLTRLPYDPCVLYTLSCRDGSWIRTANHLSQIPLLLESEDVKDVNQILSVLFMSVSTNFSVFIKQVAEAKGKDGHVHSSKRKRKRLTTQCQLLMQLRETELHKRVSKWMDSRNPLLEIAANVSSDGVKHSTLNPGSSGRLSSTDSVGSSKGNYERVSVEMSEPVICSREQGPGKMIQTIDPSPSGCSVNNGHFICKDALTMLLLALPSHMWSGIKEPNLSAEFNSLVSIESVPHILKKEVTVLPFLVSYFL</sequence>
<keyword evidence="5" id="KW-1185">Reference proteome</keyword>
<protein>
    <submittedName>
        <fullName evidence="4">Uncharacterized protein</fullName>
    </submittedName>
</protein>
<proteinExistence type="predicted"/>
<evidence type="ECO:0000313" key="4">
    <source>
        <dbReference type="EMBL" id="THG07931.1"/>
    </source>
</evidence>
<accession>A0A4S4DX25</accession>
<dbReference type="Proteomes" id="UP000306102">
    <property type="component" value="Unassembled WGS sequence"/>
</dbReference>
<name>A0A4S4DX25_CAMSN</name>
<dbReference type="PANTHER" id="PTHR33447:SF2">
    <property type="entry name" value="GLUTATHIONE GAMMA-GLUTAMYLCYSTEINYLTRANSFERASE"/>
    <property type="match status" value="1"/>
</dbReference>
<feature type="domain" description="Peptidase C83" evidence="2">
    <location>
        <begin position="83"/>
        <end position="145"/>
    </location>
</feature>
<dbReference type="AlphaFoldDB" id="A0A4S4DX25"/>
<reference evidence="4 5" key="1">
    <citation type="journal article" date="2018" name="Proc. Natl. Acad. Sci. U.S.A.">
        <title>Draft genome sequence of Camellia sinensis var. sinensis provides insights into the evolution of the tea genome and tea quality.</title>
        <authorList>
            <person name="Wei C."/>
            <person name="Yang H."/>
            <person name="Wang S."/>
            <person name="Zhao J."/>
            <person name="Liu C."/>
            <person name="Gao L."/>
            <person name="Xia E."/>
            <person name="Lu Y."/>
            <person name="Tai Y."/>
            <person name="She G."/>
            <person name="Sun J."/>
            <person name="Cao H."/>
            <person name="Tong W."/>
            <person name="Gao Q."/>
            <person name="Li Y."/>
            <person name="Deng W."/>
            <person name="Jiang X."/>
            <person name="Wang W."/>
            <person name="Chen Q."/>
            <person name="Zhang S."/>
            <person name="Li H."/>
            <person name="Wu J."/>
            <person name="Wang P."/>
            <person name="Li P."/>
            <person name="Shi C."/>
            <person name="Zheng F."/>
            <person name="Jian J."/>
            <person name="Huang B."/>
            <person name="Shan D."/>
            <person name="Shi M."/>
            <person name="Fang C."/>
            <person name="Yue Y."/>
            <person name="Li F."/>
            <person name="Li D."/>
            <person name="Wei S."/>
            <person name="Han B."/>
            <person name="Jiang C."/>
            <person name="Yin Y."/>
            <person name="Xia T."/>
            <person name="Zhang Z."/>
            <person name="Bennetzen J.L."/>
            <person name="Zhao S."/>
            <person name="Wan X."/>
        </authorList>
    </citation>
    <scope>NUCLEOTIDE SEQUENCE [LARGE SCALE GENOMIC DNA]</scope>
    <source>
        <strain evidence="5">cv. Shuchazao</strain>
        <tissue evidence="4">Leaf</tissue>
    </source>
</reference>
<evidence type="ECO:0000313" key="5">
    <source>
        <dbReference type="Proteomes" id="UP000306102"/>
    </source>
</evidence>
<comment type="caution">
    <text evidence="4">The sequence shown here is derived from an EMBL/GenBank/DDBJ whole genome shotgun (WGS) entry which is preliminary data.</text>
</comment>